<gene>
    <name evidence="1" type="primary">Acey_s0495.g2468</name>
    <name evidence="1" type="ORF">Y032_0495g2468</name>
</gene>
<accession>A0A016WUU9</accession>
<reference evidence="2" key="1">
    <citation type="journal article" date="2015" name="Nat. Genet.">
        <title>The genome and transcriptome of the zoonotic hookworm Ancylostoma ceylanicum identify infection-specific gene families.</title>
        <authorList>
            <person name="Schwarz E.M."/>
            <person name="Hu Y."/>
            <person name="Antoshechkin I."/>
            <person name="Miller M.M."/>
            <person name="Sternberg P.W."/>
            <person name="Aroian R.V."/>
        </authorList>
    </citation>
    <scope>NUCLEOTIDE SEQUENCE</scope>
    <source>
        <strain evidence="2">HY135</strain>
    </source>
</reference>
<evidence type="ECO:0000313" key="1">
    <source>
        <dbReference type="EMBL" id="EYC43386.1"/>
    </source>
</evidence>
<proteinExistence type="predicted"/>
<keyword evidence="2" id="KW-1185">Reference proteome</keyword>
<evidence type="ECO:0000313" key="2">
    <source>
        <dbReference type="Proteomes" id="UP000024635"/>
    </source>
</evidence>
<dbReference type="AlphaFoldDB" id="A0A016WUU9"/>
<protein>
    <submittedName>
        <fullName evidence="1">Uncharacterized protein</fullName>
    </submittedName>
</protein>
<dbReference type="EMBL" id="JARK01000095">
    <property type="protein sequence ID" value="EYC43386.1"/>
    <property type="molecule type" value="Genomic_DNA"/>
</dbReference>
<comment type="caution">
    <text evidence="1">The sequence shown here is derived from an EMBL/GenBank/DDBJ whole genome shotgun (WGS) entry which is preliminary data.</text>
</comment>
<dbReference type="Proteomes" id="UP000024635">
    <property type="component" value="Unassembled WGS sequence"/>
</dbReference>
<sequence length="112" mass="12787">MLEQAWPFQTLVNPQQLFMEMSGEAEQPQVLGIPVDMNVAGTYTSEAFVFLSYHAQSIHLYSLGQPMFSFLITMLTGLLRPPKFAPKFIHQVKPPYVPCFLPNHFAILCFHQ</sequence>
<name>A0A016WUU9_9BILA</name>
<organism evidence="1 2">
    <name type="scientific">Ancylostoma ceylanicum</name>
    <dbReference type="NCBI Taxonomy" id="53326"/>
    <lineage>
        <taxon>Eukaryota</taxon>
        <taxon>Metazoa</taxon>
        <taxon>Ecdysozoa</taxon>
        <taxon>Nematoda</taxon>
        <taxon>Chromadorea</taxon>
        <taxon>Rhabditida</taxon>
        <taxon>Rhabditina</taxon>
        <taxon>Rhabditomorpha</taxon>
        <taxon>Strongyloidea</taxon>
        <taxon>Ancylostomatidae</taxon>
        <taxon>Ancylostomatinae</taxon>
        <taxon>Ancylostoma</taxon>
    </lineage>
</organism>